<dbReference type="Proteomes" id="UP001151760">
    <property type="component" value="Unassembled WGS sequence"/>
</dbReference>
<dbReference type="SUPFAM" id="SSF57756">
    <property type="entry name" value="Retrovirus zinc finger-like domains"/>
    <property type="match status" value="1"/>
</dbReference>
<dbReference type="InterPro" id="IPR036875">
    <property type="entry name" value="Znf_CCHC_sf"/>
</dbReference>
<dbReference type="PROSITE" id="PS50158">
    <property type="entry name" value="ZF_CCHC"/>
    <property type="match status" value="1"/>
</dbReference>
<name>A0ABQ5FR16_9ASTR</name>
<protein>
    <submittedName>
        <fullName evidence="3">Integrase, catalytic region, zinc finger, CCHC-type containing protein</fullName>
    </submittedName>
</protein>
<proteinExistence type="predicted"/>
<dbReference type="SMART" id="SM00343">
    <property type="entry name" value="ZnF_C2HC"/>
    <property type="match status" value="1"/>
</dbReference>
<evidence type="ECO:0000313" key="3">
    <source>
        <dbReference type="EMBL" id="GJT65333.1"/>
    </source>
</evidence>
<reference evidence="3" key="1">
    <citation type="journal article" date="2022" name="Int. J. Mol. Sci.">
        <title>Draft Genome of Tanacetum Coccineum: Genomic Comparison of Closely Related Tanacetum-Family Plants.</title>
        <authorList>
            <person name="Yamashiro T."/>
            <person name="Shiraishi A."/>
            <person name="Nakayama K."/>
            <person name="Satake H."/>
        </authorList>
    </citation>
    <scope>NUCLEOTIDE SEQUENCE</scope>
</reference>
<dbReference type="InterPro" id="IPR001878">
    <property type="entry name" value="Znf_CCHC"/>
</dbReference>
<evidence type="ECO:0000256" key="1">
    <source>
        <dbReference type="PROSITE-ProRule" id="PRU00047"/>
    </source>
</evidence>
<dbReference type="Gene3D" id="4.10.60.10">
    <property type="entry name" value="Zinc finger, CCHC-type"/>
    <property type="match status" value="1"/>
</dbReference>
<accession>A0ABQ5FR16</accession>
<comment type="caution">
    <text evidence="3">The sequence shown here is derived from an EMBL/GenBank/DDBJ whole genome shotgun (WGS) entry which is preliminary data.</text>
</comment>
<sequence>MSLSLAENVIVAGADNRPPMLDKTQYSSWASRLLLYIRGKENIKILIDSVLNGPFKYGIVTVPETPTTPATVKDRTYDELIDSEKIHEGCDINTTNIVLQGLPQDIYNLERESKLYDEFDMFTSAPRETIHMYYLRGNRTRGTNIVGQAKVIHCNNCQEEGHMARQCTKPKRSRNSTWFNEKAMLVEALELGVVLDEEQMAFLVDNGDTYSKQLIFNNDTNIDNDITIESNIISYEQYLNETKNTVVQATSSSAQHKSMIMFVIEDISNQVAKCNEVDKENKMINESLTAELESYKEQIKLFEERQQFDLNDRENYLMHHAQLSVIDTKETLELAEESRLKMHAKQNDPIMQEKKVNIAPIDYVALNKLSEHFVPQKKLST</sequence>
<feature type="domain" description="CCHC-type" evidence="2">
    <location>
        <begin position="154"/>
        <end position="169"/>
    </location>
</feature>
<keyword evidence="4" id="KW-1185">Reference proteome</keyword>
<keyword evidence="1" id="KW-0862">Zinc</keyword>
<organism evidence="3 4">
    <name type="scientific">Tanacetum coccineum</name>
    <dbReference type="NCBI Taxonomy" id="301880"/>
    <lineage>
        <taxon>Eukaryota</taxon>
        <taxon>Viridiplantae</taxon>
        <taxon>Streptophyta</taxon>
        <taxon>Embryophyta</taxon>
        <taxon>Tracheophyta</taxon>
        <taxon>Spermatophyta</taxon>
        <taxon>Magnoliopsida</taxon>
        <taxon>eudicotyledons</taxon>
        <taxon>Gunneridae</taxon>
        <taxon>Pentapetalae</taxon>
        <taxon>asterids</taxon>
        <taxon>campanulids</taxon>
        <taxon>Asterales</taxon>
        <taxon>Asteraceae</taxon>
        <taxon>Asteroideae</taxon>
        <taxon>Anthemideae</taxon>
        <taxon>Anthemidinae</taxon>
        <taxon>Tanacetum</taxon>
    </lineage>
</organism>
<gene>
    <name evidence="3" type="ORF">Tco_1016813</name>
</gene>
<evidence type="ECO:0000313" key="4">
    <source>
        <dbReference type="Proteomes" id="UP001151760"/>
    </source>
</evidence>
<dbReference type="EMBL" id="BQNB010017623">
    <property type="protein sequence ID" value="GJT65333.1"/>
    <property type="molecule type" value="Genomic_DNA"/>
</dbReference>
<keyword evidence="1" id="KW-0479">Metal-binding</keyword>
<keyword evidence="1" id="KW-0863">Zinc-finger</keyword>
<reference evidence="3" key="2">
    <citation type="submission" date="2022-01" db="EMBL/GenBank/DDBJ databases">
        <authorList>
            <person name="Yamashiro T."/>
            <person name="Shiraishi A."/>
            <person name="Satake H."/>
            <person name="Nakayama K."/>
        </authorList>
    </citation>
    <scope>NUCLEOTIDE SEQUENCE</scope>
</reference>
<evidence type="ECO:0000259" key="2">
    <source>
        <dbReference type="PROSITE" id="PS50158"/>
    </source>
</evidence>
<dbReference type="Pfam" id="PF00098">
    <property type="entry name" value="zf-CCHC"/>
    <property type="match status" value="1"/>
</dbReference>